<dbReference type="Pfam" id="PF20796">
    <property type="entry name" value="PDDEXK_13"/>
    <property type="match status" value="1"/>
</dbReference>
<keyword evidence="3" id="KW-1185">Reference proteome</keyword>
<reference evidence="2 3" key="1">
    <citation type="submission" date="2018-08" db="EMBL/GenBank/DDBJ databases">
        <title>A genome reference for cultivated species of the human gut microbiota.</title>
        <authorList>
            <person name="Zou Y."/>
            <person name="Xue W."/>
            <person name="Luo G."/>
        </authorList>
    </citation>
    <scope>NUCLEOTIDE SEQUENCE [LARGE SCALE GENOMIC DNA]</scope>
    <source>
        <strain evidence="2 3">AF24-2</strain>
    </source>
</reference>
<evidence type="ECO:0000259" key="1">
    <source>
        <dbReference type="Pfam" id="PF20796"/>
    </source>
</evidence>
<proteinExistence type="predicted"/>
<evidence type="ECO:0000313" key="3">
    <source>
        <dbReference type="Proteomes" id="UP000285864"/>
    </source>
</evidence>
<organism evidence="2 3">
    <name type="scientific">Phocaeicola coprocola</name>
    <dbReference type="NCBI Taxonomy" id="310298"/>
    <lineage>
        <taxon>Bacteria</taxon>
        <taxon>Pseudomonadati</taxon>
        <taxon>Bacteroidota</taxon>
        <taxon>Bacteroidia</taxon>
        <taxon>Bacteroidales</taxon>
        <taxon>Bacteroidaceae</taxon>
        <taxon>Phocaeicola</taxon>
    </lineage>
</organism>
<accession>A0A412GSP1</accession>
<name>A0A412GSP1_9BACT</name>
<protein>
    <recommendedName>
        <fullName evidence="1">PD-(D/E)XK nuclease-like domain-containing protein</fullName>
    </recommendedName>
</protein>
<dbReference type="AlphaFoldDB" id="A0A412GSP1"/>
<sequence>MESILNLGNQCKSDNAFTKKARLLQSMYRVKIGEEEGVGSTKTSKRKYGNMISGGEISGKNFLMKETFEYAKKRVKNRKDNETIDEFRLFNNLLSSMPMAFNLFHPLMLLLEENPEKVTLAIRSIFKNIPVFVVTKIGLEFIPTPIEKYAKDKSAMDAYIQFQDNNGEKYIIAIETKYTDILGLNEAHNCEEQKQMLIDTGLFYAEFEGLLIANKIKLTQIYRNLLLTERYREVENLKDSYSVVLSPKEHPSTEKEIRSVTEYLKPEYAYKLSAVTLEDFVDTMIQCLPEYYAQVYERFRERYLEFE</sequence>
<dbReference type="EMBL" id="QRUU01000017">
    <property type="protein sequence ID" value="RGR97869.1"/>
    <property type="molecule type" value="Genomic_DNA"/>
</dbReference>
<evidence type="ECO:0000313" key="2">
    <source>
        <dbReference type="EMBL" id="RGR97869.1"/>
    </source>
</evidence>
<dbReference type="RefSeq" id="WP_118483763.1">
    <property type="nucleotide sequence ID" value="NZ_QRUU01000017.1"/>
</dbReference>
<dbReference type="InterPro" id="IPR048822">
    <property type="entry name" value="PDDEXK_13"/>
</dbReference>
<dbReference type="Proteomes" id="UP000285864">
    <property type="component" value="Unassembled WGS sequence"/>
</dbReference>
<feature type="domain" description="PD-(D/E)XK nuclease-like" evidence="1">
    <location>
        <begin position="12"/>
        <end position="304"/>
    </location>
</feature>
<comment type="caution">
    <text evidence="2">The sequence shown here is derived from an EMBL/GenBank/DDBJ whole genome shotgun (WGS) entry which is preliminary data.</text>
</comment>
<gene>
    <name evidence="2" type="ORF">DWY20_05655</name>
</gene>